<evidence type="ECO:0000256" key="1">
    <source>
        <dbReference type="ARBA" id="ARBA00007039"/>
    </source>
</evidence>
<evidence type="ECO:0000256" key="8">
    <source>
        <dbReference type="RuleBase" id="RU003567"/>
    </source>
</evidence>
<dbReference type="PROSITE" id="PS00381">
    <property type="entry name" value="CLP_PROTEASE_SER"/>
    <property type="match status" value="1"/>
</dbReference>
<dbReference type="PANTHER" id="PTHR10381">
    <property type="entry name" value="ATP-DEPENDENT CLP PROTEASE PROTEOLYTIC SUBUNIT"/>
    <property type="match status" value="1"/>
</dbReference>
<evidence type="ECO:0000256" key="3">
    <source>
        <dbReference type="ARBA" id="ARBA00022801"/>
    </source>
</evidence>
<evidence type="ECO:0000256" key="5">
    <source>
        <dbReference type="PROSITE-ProRule" id="PRU10085"/>
    </source>
</evidence>
<dbReference type="PRINTS" id="PR00127">
    <property type="entry name" value="CLPPROTEASEP"/>
</dbReference>
<comment type="similarity">
    <text evidence="1 8">Belongs to the peptidase S14 family.</text>
</comment>
<keyword evidence="4 7" id="KW-0720">Serine protease</keyword>
<dbReference type="Gene3D" id="3.90.226.10">
    <property type="entry name" value="2-enoyl-CoA Hydratase, Chain A, domain 1"/>
    <property type="match status" value="1"/>
</dbReference>
<dbReference type="NCBIfam" id="NF001368">
    <property type="entry name" value="PRK00277.1"/>
    <property type="match status" value="1"/>
</dbReference>
<evidence type="ECO:0000256" key="7">
    <source>
        <dbReference type="RuleBase" id="RU000549"/>
    </source>
</evidence>
<evidence type="ECO:0000256" key="9">
    <source>
        <dbReference type="SAM" id="SignalP"/>
    </source>
</evidence>
<dbReference type="PROSITE" id="PS00382">
    <property type="entry name" value="CLP_PROTEASE_HIS"/>
    <property type="match status" value="1"/>
</dbReference>
<dbReference type="InterPro" id="IPR001907">
    <property type="entry name" value="ClpP"/>
</dbReference>
<evidence type="ECO:0000313" key="10">
    <source>
        <dbReference type="EMBL" id="CAE2244173.1"/>
    </source>
</evidence>
<feature type="signal peptide" evidence="9">
    <location>
        <begin position="1"/>
        <end position="18"/>
    </location>
</feature>
<reference evidence="10" key="1">
    <citation type="submission" date="2021-01" db="EMBL/GenBank/DDBJ databases">
        <authorList>
            <person name="Corre E."/>
            <person name="Pelletier E."/>
            <person name="Niang G."/>
            <person name="Scheremetjew M."/>
            <person name="Finn R."/>
            <person name="Kale V."/>
            <person name="Holt S."/>
            <person name="Cochrane G."/>
            <person name="Meng A."/>
            <person name="Brown T."/>
            <person name="Cohen L."/>
        </authorList>
    </citation>
    <scope>NUCLEOTIDE SEQUENCE</scope>
    <source>
        <strain evidence="10">UIO037</strain>
    </source>
</reference>
<dbReference type="PANTHER" id="PTHR10381:SF46">
    <property type="entry name" value="ATP-DEPENDENT CLP PROTEASE PROTEOLYTIC SUBUNIT-RELATED PROTEIN 2, CHLOROPLASTIC"/>
    <property type="match status" value="1"/>
</dbReference>
<dbReference type="CDD" id="cd07017">
    <property type="entry name" value="S14_ClpP_2"/>
    <property type="match status" value="1"/>
</dbReference>
<feature type="active site" evidence="5">
    <location>
        <position position="134"/>
    </location>
</feature>
<dbReference type="InterPro" id="IPR029045">
    <property type="entry name" value="ClpP/crotonase-like_dom_sf"/>
</dbReference>
<dbReference type="EMBL" id="HBKO01029847">
    <property type="protein sequence ID" value="CAE2244173.1"/>
    <property type="molecule type" value="Transcribed_RNA"/>
</dbReference>
<dbReference type="AlphaFoldDB" id="A0A6V4AXL2"/>
<dbReference type="Pfam" id="PF00574">
    <property type="entry name" value="CLP_protease"/>
    <property type="match status" value="1"/>
</dbReference>
<evidence type="ECO:0000256" key="4">
    <source>
        <dbReference type="ARBA" id="ARBA00022825"/>
    </source>
</evidence>
<dbReference type="GO" id="GO:0004176">
    <property type="term" value="F:ATP-dependent peptidase activity"/>
    <property type="evidence" value="ECO:0007669"/>
    <property type="project" value="InterPro"/>
</dbReference>
<keyword evidence="3 7" id="KW-0378">Hydrolase</keyword>
<feature type="active site" evidence="6">
    <location>
        <position position="159"/>
    </location>
</feature>
<dbReference type="GO" id="GO:0006515">
    <property type="term" value="P:protein quality control for misfolded or incompletely synthesized proteins"/>
    <property type="evidence" value="ECO:0007669"/>
    <property type="project" value="TreeGrafter"/>
</dbReference>
<dbReference type="HAMAP" id="MF_00444">
    <property type="entry name" value="ClpP"/>
    <property type="match status" value="1"/>
</dbReference>
<dbReference type="EC" id="3.4.21.92" evidence="7"/>
<organism evidence="10">
    <name type="scientific">Prymnesium polylepis</name>
    <dbReference type="NCBI Taxonomy" id="72548"/>
    <lineage>
        <taxon>Eukaryota</taxon>
        <taxon>Haptista</taxon>
        <taxon>Haptophyta</taxon>
        <taxon>Prymnesiophyceae</taxon>
        <taxon>Prymnesiales</taxon>
        <taxon>Prymnesiaceae</taxon>
        <taxon>Prymnesium</taxon>
    </lineage>
</organism>
<sequence length="244" mass="26435">MRATLLAALAASGLCFHAAPLCASRAPRAATPMMPIGMPKVAYRVPGSSVADWVGIYDRLYRERIIFLGQEIDDDLVNKIVAVMLYSDAEDPNKPMYLYINSPGGSIVSGLALYDTMQHIASPIATVNIGLAASMGSFILGAGERGKRIALPHSRVMIHQPMGGARGQAEDIRIEAEQILQIKSSLVGMYSTMTGQTRERILKDLDRDTFMSAEQALEYGLIDKIVSSVNEGMEPRQVYEGGLG</sequence>
<dbReference type="InterPro" id="IPR023562">
    <property type="entry name" value="ClpP/TepA"/>
</dbReference>
<evidence type="ECO:0000256" key="6">
    <source>
        <dbReference type="PROSITE-ProRule" id="PRU10086"/>
    </source>
</evidence>
<dbReference type="SUPFAM" id="SSF52096">
    <property type="entry name" value="ClpP/crotonase"/>
    <property type="match status" value="1"/>
</dbReference>
<dbReference type="GO" id="GO:0004252">
    <property type="term" value="F:serine-type endopeptidase activity"/>
    <property type="evidence" value="ECO:0007669"/>
    <property type="project" value="UniProtKB-EC"/>
</dbReference>
<accession>A0A6V4AXL2</accession>
<name>A0A6V4AXL2_9EUKA</name>
<dbReference type="GO" id="GO:0009368">
    <property type="term" value="C:endopeptidase Clp complex"/>
    <property type="evidence" value="ECO:0007669"/>
    <property type="project" value="TreeGrafter"/>
</dbReference>
<feature type="chain" id="PRO_5030161077" description="ATP-dependent Clp protease proteolytic subunit" evidence="9">
    <location>
        <begin position="19"/>
        <end position="244"/>
    </location>
</feature>
<evidence type="ECO:0000256" key="2">
    <source>
        <dbReference type="ARBA" id="ARBA00022670"/>
    </source>
</evidence>
<dbReference type="InterPro" id="IPR033135">
    <property type="entry name" value="ClpP_His_AS"/>
</dbReference>
<dbReference type="GO" id="GO:0051117">
    <property type="term" value="F:ATPase binding"/>
    <property type="evidence" value="ECO:0007669"/>
    <property type="project" value="TreeGrafter"/>
</dbReference>
<dbReference type="InterPro" id="IPR018215">
    <property type="entry name" value="ClpP_Ser_AS"/>
</dbReference>
<gene>
    <name evidence="10" type="ORF">CPOL0286_LOCUS13576</name>
</gene>
<keyword evidence="2 7" id="KW-0645">Protease</keyword>
<dbReference type="FunFam" id="3.90.226.10:FF:000002">
    <property type="entry name" value="ATP-dependent Clp protease proteolytic subunit"/>
    <property type="match status" value="1"/>
</dbReference>
<proteinExistence type="inferred from homology"/>
<protein>
    <recommendedName>
        <fullName evidence="8">ATP-dependent Clp protease proteolytic subunit</fullName>
        <ecNumber evidence="7">3.4.21.92</ecNumber>
    </recommendedName>
</protein>
<keyword evidence="9" id="KW-0732">Signal</keyword>